<reference evidence="5 6" key="1">
    <citation type="submission" date="2017-03" db="EMBL/GenBank/DDBJ databases">
        <title>Genome of the blue death feigning beetle - Asbolus verrucosus.</title>
        <authorList>
            <person name="Rider S.D."/>
        </authorList>
    </citation>
    <scope>NUCLEOTIDE SEQUENCE [LARGE SCALE GENOMIC DNA]</scope>
    <source>
        <strain evidence="5">Butters</strain>
        <tissue evidence="5">Head and leg muscle</tissue>
    </source>
</reference>
<dbReference type="Pfam" id="PF03357">
    <property type="entry name" value="Snf7"/>
    <property type="match status" value="1"/>
</dbReference>
<evidence type="ECO:0000313" key="5">
    <source>
        <dbReference type="EMBL" id="RZC43089.1"/>
    </source>
</evidence>
<protein>
    <submittedName>
        <fullName evidence="5">Snf7 domain containing protein</fullName>
    </submittedName>
</protein>
<dbReference type="PANTHER" id="PTHR22761">
    <property type="entry name" value="CHARGED MULTIVESICULAR BODY PROTEIN"/>
    <property type="match status" value="1"/>
</dbReference>
<proteinExistence type="inferred from homology"/>
<dbReference type="PANTHER" id="PTHR22761:SF10">
    <property type="entry name" value="GH13992P"/>
    <property type="match status" value="1"/>
</dbReference>
<sequence>MFAKKEEKPSPIREVVQKLRQTEDMLLKKQEHLERKIDEEMKTAKANASKNKHSAMQALRRKRRFEKQLQQVDGTLSTLEMQREALEEALMSTTVLTTMKNAASVLKRVHLDLSVDQVNNLMDDIADQQELTGEILDAISAPVGFQDVDEDELEKELEALEEEALEAALVQVPVLGELPMVPAEKVAKPKAKKVEEDEDIKKLEKWAL</sequence>
<dbReference type="Gene3D" id="1.10.287.1060">
    <property type="entry name" value="ESAT-6-like"/>
    <property type="match status" value="1"/>
</dbReference>
<accession>A0A482WEA2</accession>
<evidence type="ECO:0000256" key="3">
    <source>
        <dbReference type="ARBA" id="ARBA00022753"/>
    </source>
</evidence>
<feature type="coiled-coil region" evidence="4">
    <location>
        <begin position="16"/>
        <end position="89"/>
    </location>
</feature>
<keyword evidence="4" id="KW-0175">Coiled coil</keyword>
<comment type="similarity">
    <text evidence="2">Belongs to the SNF7 family.</text>
</comment>
<dbReference type="STRING" id="1661398.A0A482WEA2"/>
<dbReference type="GO" id="GO:0009898">
    <property type="term" value="C:cytoplasmic side of plasma membrane"/>
    <property type="evidence" value="ECO:0007669"/>
    <property type="project" value="TreeGrafter"/>
</dbReference>
<comment type="caution">
    <text evidence="5">The sequence shown here is derived from an EMBL/GenBank/DDBJ whole genome shotgun (WGS) entry which is preliminary data.</text>
</comment>
<dbReference type="Gene3D" id="6.10.250.1710">
    <property type="match status" value="1"/>
</dbReference>
<keyword evidence="6" id="KW-1185">Reference proteome</keyword>
<feature type="coiled-coil region" evidence="4">
    <location>
        <begin position="143"/>
        <end position="170"/>
    </location>
</feature>
<dbReference type="GO" id="GO:0006900">
    <property type="term" value="P:vesicle budding from membrane"/>
    <property type="evidence" value="ECO:0007669"/>
    <property type="project" value="TreeGrafter"/>
</dbReference>
<keyword evidence="3" id="KW-0967">Endosome</keyword>
<evidence type="ECO:0000256" key="1">
    <source>
        <dbReference type="ARBA" id="ARBA00004177"/>
    </source>
</evidence>
<dbReference type="GO" id="GO:0032511">
    <property type="term" value="P:late endosome to vacuole transport via multivesicular body sorting pathway"/>
    <property type="evidence" value="ECO:0007669"/>
    <property type="project" value="TreeGrafter"/>
</dbReference>
<evidence type="ECO:0000256" key="4">
    <source>
        <dbReference type="SAM" id="Coils"/>
    </source>
</evidence>
<dbReference type="EMBL" id="QDEB01001929">
    <property type="protein sequence ID" value="RZC43089.1"/>
    <property type="molecule type" value="Genomic_DNA"/>
</dbReference>
<gene>
    <name evidence="5" type="ORF">BDFB_012270</name>
</gene>
<dbReference type="GO" id="GO:0005771">
    <property type="term" value="C:multivesicular body"/>
    <property type="evidence" value="ECO:0007669"/>
    <property type="project" value="TreeGrafter"/>
</dbReference>
<dbReference type="GO" id="GO:0000815">
    <property type="term" value="C:ESCRT III complex"/>
    <property type="evidence" value="ECO:0007669"/>
    <property type="project" value="TreeGrafter"/>
</dbReference>
<dbReference type="Proteomes" id="UP000292052">
    <property type="component" value="Unassembled WGS sequence"/>
</dbReference>
<evidence type="ECO:0000256" key="2">
    <source>
        <dbReference type="ARBA" id="ARBA00006190"/>
    </source>
</evidence>
<dbReference type="OrthoDB" id="5592979at2759"/>
<dbReference type="InterPro" id="IPR005024">
    <property type="entry name" value="Snf7_fam"/>
</dbReference>
<organism evidence="5 6">
    <name type="scientific">Asbolus verrucosus</name>
    <name type="common">Desert ironclad beetle</name>
    <dbReference type="NCBI Taxonomy" id="1661398"/>
    <lineage>
        <taxon>Eukaryota</taxon>
        <taxon>Metazoa</taxon>
        <taxon>Ecdysozoa</taxon>
        <taxon>Arthropoda</taxon>
        <taxon>Hexapoda</taxon>
        <taxon>Insecta</taxon>
        <taxon>Pterygota</taxon>
        <taxon>Neoptera</taxon>
        <taxon>Endopterygota</taxon>
        <taxon>Coleoptera</taxon>
        <taxon>Polyphaga</taxon>
        <taxon>Cucujiformia</taxon>
        <taxon>Tenebrionidae</taxon>
        <taxon>Pimeliinae</taxon>
        <taxon>Asbolus</taxon>
    </lineage>
</organism>
<comment type="subcellular location">
    <subcellularLocation>
        <location evidence="1">Endosome</location>
    </subcellularLocation>
</comment>
<evidence type="ECO:0000313" key="6">
    <source>
        <dbReference type="Proteomes" id="UP000292052"/>
    </source>
</evidence>
<dbReference type="AlphaFoldDB" id="A0A482WEA2"/>
<name>A0A482WEA2_ASBVE</name>